<evidence type="ECO:0000313" key="4">
    <source>
        <dbReference type="EMBL" id="GAA4326082.1"/>
    </source>
</evidence>
<feature type="domain" description="MmgE/PrpD N-terminal" evidence="2">
    <location>
        <begin position="12"/>
        <end position="250"/>
    </location>
</feature>
<dbReference type="InterPro" id="IPR045337">
    <property type="entry name" value="MmgE_PrpD_C"/>
</dbReference>
<dbReference type="Proteomes" id="UP001501671">
    <property type="component" value="Unassembled WGS sequence"/>
</dbReference>
<dbReference type="PANTHER" id="PTHR16943">
    <property type="entry name" value="2-METHYLCITRATE DEHYDRATASE-RELATED"/>
    <property type="match status" value="1"/>
</dbReference>
<dbReference type="Gene3D" id="1.10.4100.10">
    <property type="entry name" value="2-methylcitrate dehydratase PrpD"/>
    <property type="match status" value="1"/>
</dbReference>
<proteinExistence type="inferred from homology"/>
<dbReference type="RefSeq" id="WP_345246778.1">
    <property type="nucleotide sequence ID" value="NZ_BAABFO010000003.1"/>
</dbReference>
<dbReference type="InterPro" id="IPR042188">
    <property type="entry name" value="MmgE/PrpD_sf_2"/>
</dbReference>
<dbReference type="SUPFAM" id="SSF103378">
    <property type="entry name" value="2-methylcitrate dehydratase PrpD"/>
    <property type="match status" value="1"/>
</dbReference>
<gene>
    <name evidence="4" type="ORF">GCM10023144_09090</name>
</gene>
<evidence type="ECO:0000259" key="2">
    <source>
        <dbReference type="Pfam" id="PF03972"/>
    </source>
</evidence>
<comment type="similarity">
    <text evidence="1">Belongs to the PrpD family.</text>
</comment>
<dbReference type="InterPro" id="IPR045336">
    <property type="entry name" value="MmgE_PrpD_N"/>
</dbReference>
<feature type="domain" description="MmgE/PrpD C-terminal" evidence="3">
    <location>
        <begin position="271"/>
        <end position="436"/>
    </location>
</feature>
<evidence type="ECO:0000313" key="5">
    <source>
        <dbReference type="Proteomes" id="UP001501671"/>
    </source>
</evidence>
<reference evidence="5" key="1">
    <citation type="journal article" date="2019" name="Int. J. Syst. Evol. Microbiol.">
        <title>The Global Catalogue of Microorganisms (GCM) 10K type strain sequencing project: providing services to taxonomists for standard genome sequencing and annotation.</title>
        <authorList>
            <consortium name="The Broad Institute Genomics Platform"/>
            <consortium name="The Broad Institute Genome Sequencing Center for Infectious Disease"/>
            <person name="Wu L."/>
            <person name="Ma J."/>
        </authorList>
    </citation>
    <scope>NUCLEOTIDE SEQUENCE [LARGE SCALE GENOMIC DNA]</scope>
    <source>
        <strain evidence="5">JCM 17666</strain>
    </source>
</reference>
<comment type="caution">
    <text evidence="4">The sequence shown here is derived from an EMBL/GenBank/DDBJ whole genome shotgun (WGS) entry which is preliminary data.</text>
</comment>
<dbReference type="Gene3D" id="3.30.1330.120">
    <property type="entry name" value="2-methylcitrate dehydratase PrpD"/>
    <property type="match status" value="1"/>
</dbReference>
<evidence type="ECO:0000259" key="3">
    <source>
        <dbReference type="Pfam" id="PF19305"/>
    </source>
</evidence>
<dbReference type="Pfam" id="PF03972">
    <property type="entry name" value="MmgE_PrpD_N"/>
    <property type="match status" value="1"/>
</dbReference>
<name>A0ABP8GKQ3_9BURK</name>
<accession>A0ABP8GKQ3</accession>
<dbReference type="InterPro" id="IPR036148">
    <property type="entry name" value="MmgE/PrpD_sf"/>
</dbReference>
<dbReference type="Pfam" id="PF19305">
    <property type="entry name" value="MmgE_PrpD_C"/>
    <property type="match status" value="1"/>
</dbReference>
<dbReference type="InterPro" id="IPR005656">
    <property type="entry name" value="MmgE_PrpD"/>
</dbReference>
<sequence length="454" mass="47688">MSQSETGAVSGALARFVAATRWEDIPPAVRHEAKRSLVNFFAVALAGCRDRTLDLATGVYKRFSAGEQATVIGRRERCDILTAAALNAASANVFDFDDTHIPTIAHPTAPVAPALLALAETQPMSGRDFLLAFILGVEAECRIANAVSPSHYARGWHITSTCGVFGSALAAGKIFGLEPRALVWALGSASSQAGGLVETLGTMAKSVGVGNAARNGLLSALLAREGFDGPDAPLEGVRGFLNVTSERARPDEVDGALGQRWEILANTYKPYPCGVVLNPVIEACLELARRPELAGAAGRIEDIEITGHSLLRQRTDRPGVRTGREAQVSAQHAVAVSLVRGKAGLPEFTDQAVADPALRALGAKVRFRDDDSFAVEAARVAVRLAGAEPIVVSIEAARGGPKRPLSDADLEAKLRELCRGGGSGVEPEALIQAVWALDERDDVGSLMKLAAGVN</sequence>
<dbReference type="InterPro" id="IPR042183">
    <property type="entry name" value="MmgE/PrpD_sf_1"/>
</dbReference>
<dbReference type="PANTHER" id="PTHR16943:SF8">
    <property type="entry name" value="2-METHYLCITRATE DEHYDRATASE"/>
    <property type="match status" value="1"/>
</dbReference>
<protein>
    <submittedName>
        <fullName evidence="4">MmgE/PrpD family protein</fullName>
    </submittedName>
</protein>
<dbReference type="EMBL" id="BAABFO010000003">
    <property type="protein sequence ID" value="GAA4326082.1"/>
    <property type="molecule type" value="Genomic_DNA"/>
</dbReference>
<keyword evidence="5" id="KW-1185">Reference proteome</keyword>
<organism evidence="4 5">
    <name type="scientific">Pigmentiphaga soli</name>
    <dbReference type="NCBI Taxonomy" id="1007095"/>
    <lineage>
        <taxon>Bacteria</taxon>
        <taxon>Pseudomonadati</taxon>
        <taxon>Pseudomonadota</taxon>
        <taxon>Betaproteobacteria</taxon>
        <taxon>Burkholderiales</taxon>
        <taxon>Alcaligenaceae</taxon>
        <taxon>Pigmentiphaga</taxon>
    </lineage>
</organism>
<evidence type="ECO:0000256" key="1">
    <source>
        <dbReference type="ARBA" id="ARBA00006174"/>
    </source>
</evidence>